<dbReference type="AlphaFoldDB" id="A0A9P5Z8B6"/>
<evidence type="ECO:0000256" key="2">
    <source>
        <dbReference type="SAM" id="MobiDB-lite"/>
    </source>
</evidence>
<dbReference type="PANTHER" id="PTHR28080:SF1">
    <property type="entry name" value="PEROXISOMAL BIOGENESIS FACTOR 3"/>
    <property type="match status" value="1"/>
</dbReference>
<keyword evidence="4" id="KW-1185">Reference proteome</keyword>
<feature type="region of interest" description="Disordered" evidence="2">
    <location>
        <begin position="118"/>
        <end position="159"/>
    </location>
</feature>
<dbReference type="Proteomes" id="UP000807469">
    <property type="component" value="Unassembled WGS sequence"/>
</dbReference>
<keyword evidence="1" id="KW-0175">Coiled coil</keyword>
<sequence>MLETLRNPGLFIVKTGTIIGGIYVARGYMRERLEDVREKMEEERRAKENLRTRFNQTHEDIAYTILALLPTLSEQVLQDMDVDSLTRELQARSRARAAKVLPARPPSSLASSIVEIEGYPPSPYPPISRTDADVDARSDAGSIAQSSETGSTEERTTSVYHTTTSASFISETTSVTRSWVVDVETVERSRSPAASAMSGGISETSSAAGDDRMSESIISTTTTNSLESSDTRTKAELWNELKLLTFTRTLTTLYASTLLCLLTTLQLTLLARGKYVNAVVQAEKQEQLEERMRERVERELSPANLLLKGASGWIGGLLGREDSVQASLESLLESIGLDKEFDPTEDEDVEVGDRAEKGIWLGEISDELESKYLTMSWWLLHVGWKDVGERVRRAAEEVFNGVSLKTKLSAVDLHRLIADVRRRVEHEITFEGNEKKTTFLSSLLPPTPETIYHVLTQGGYTASSSTQPLPNPKAASTSHQGASTGSITSSQLSQSFVDSPALGVSTHLPGSAVPTAHPPTYIPVSPAPQYATLLDPPFLALLDETRTILGSPDFARVLEVSLETATATLFEGLERNLFRSEDGGEGEGERIRLAGLLPGLARWSHLALEGLPNELVDKILNQREVACLSALTFAKFEDIFQ</sequence>
<feature type="coiled-coil region" evidence="1">
    <location>
        <begin position="30"/>
        <end position="60"/>
    </location>
</feature>
<organism evidence="3 4">
    <name type="scientific">Pholiota conissans</name>
    <dbReference type="NCBI Taxonomy" id="109636"/>
    <lineage>
        <taxon>Eukaryota</taxon>
        <taxon>Fungi</taxon>
        <taxon>Dikarya</taxon>
        <taxon>Basidiomycota</taxon>
        <taxon>Agaricomycotina</taxon>
        <taxon>Agaricomycetes</taxon>
        <taxon>Agaricomycetidae</taxon>
        <taxon>Agaricales</taxon>
        <taxon>Agaricineae</taxon>
        <taxon>Strophariaceae</taxon>
        <taxon>Pholiota</taxon>
    </lineage>
</organism>
<dbReference type="GO" id="GO:0030674">
    <property type="term" value="F:protein-macromolecule adaptor activity"/>
    <property type="evidence" value="ECO:0007669"/>
    <property type="project" value="TreeGrafter"/>
</dbReference>
<evidence type="ECO:0008006" key="5">
    <source>
        <dbReference type="Google" id="ProtNLM"/>
    </source>
</evidence>
<dbReference type="GO" id="GO:0045046">
    <property type="term" value="P:protein import into peroxisome membrane"/>
    <property type="evidence" value="ECO:0007669"/>
    <property type="project" value="TreeGrafter"/>
</dbReference>
<accession>A0A9P5Z8B6</accession>
<dbReference type="InterPro" id="IPR006966">
    <property type="entry name" value="Peroxin-3"/>
</dbReference>
<dbReference type="EMBL" id="MU155155">
    <property type="protein sequence ID" value="KAF9483303.1"/>
    <property type="molecule type" value="Genomic_DNA"/>
</dbReference>
<gene>
    <name evidence="3" type="ORF">BDN70DRAFT_874009</name>
</gene>
<feature type="region of interest" description="Disordered" evidence="2">
    <location>
        <begin position="190"/>
        <end position="212"/>
    </location>
</feature>
<evidence type="ECO:0000313" key="4">
    <source>
        <dbReference type="Proteomes" id="UP000807469"/>
    </source>
</evidence>
<dbReference type="Pfam" id="PF04882">
    <property type="entry name" value="Peroxin-3"/>
    <property type="match status" value="1"/>
</dbReference>
<dbReference type="GO" id="GO:0005778">
    <property type="term" value="C:peroxisomal membrane"/>
    <property type="evidence" value="ECO:0007669"/>
    <property type="project" value="InterPro"/>
</dbReference>
<dbReference type="OrthoDB" id="45930at2759"/>
<protein>
    <recommendedName>
        <fullName evidence="5">Peroxin-3</fullName>
    </recommendedName>
</protein>
<feature type="region of interest" description="Disordered" evidence="2">
    <location>
        <begin position="462"/>
        <end position="490"/>
    </location>
</feature>
<evidence type="ECO:0000256" key="1">
    <source>
        <dbReference type="SAM" id="Coils"/>
    </source>
</evidence>
<name>A0A9P5Z8B6_9AGAR</name>
<reference evidence="3" key="1">
    <citation type="submission" date="2020-11" db="EMBL/GenBank/DDBJ databases">
        <authorList>
            <consortium name="DOE Joint Genome Institute"/>
            <person name="Ahrendt S."/>
            <person name="Riley R."/>
            <person name="Andreopoulos W."/>
            <person name="Labutti K."/>
            <person name="Pangilinan J."/>
            <person name="Ruiz-Duenas F.J."/>
            <person name="Barrasa J.M."/>
            <person name="Sanchez-Garcia M."/>
            <person name="Camarero S."/>
            <person name="Miyauchi S."/>
            <person name="Serrano A."/>
            <person name="Linde D."/>
            <person name="Babiker R."/>
            <person name="Drula E."/>
            <person name="Ayuso-Fernandez I."/>
            <person name="Pacheco R."/>
            <person name="Padilla G."/>
            <person name="Ferreira P."/>
            <person name="Barriuso J."/>
            <person name="Kellner H."/>
            <person name="Castanera R."/>
            <person name="Alfaro M."/>
            <person name="Ramirez L."/>
            <person name="Pisabarro A.G."/>
            <person name="Kuo A."/>
            <person name="Tritt A."/>
            <person name="Lipzen A."/>
            <person name="He G."/>
            <person name="Yan M."/>
            <person name="Ng V."/>
            <person name="Cullen D."/>
            <person name="Martin F."/>
            <person name="Rosso M.-N."/>
            <person name="Henrissat B."/>
            <person name="Hibbett D."/>
            <person name="Martinez A.T."/>
            <person name="Grigoriev I.V."/>
        </authorList>
    </citation>
    <scope>NUCLEOTIDE SEQUENCE</scope>
    <source>
        <strain evidence="3">CIRM-BRFM 674</strain>
    </source>
</reference>
<comment type="caution">
    <text evidence="3">The sequence shown here is derived from an EMBL/GenBank/DDBJ whole genome shotgun (WGS) entry which is preliminary data.</text>
</comment>
<dbReference type="PANTHER" id="PTHR28080">
    <property type="entry name" value="PEROXISOMAL BIOGENESIS FACTOR 3"/>
    <property type="match status" value="1"/>
</dbReference>
<evidence type="ECO:0000313" key="3">
    <source>
        <dbReference type="EMBL" id="KAF9483303.1"/>
    </source>
</evidence>
<proteinExistence type="predicted"/>